<dbReference type="InterPro" id="IPR025530">
    <property type="entry name" value="DUF4417"/>
</dbReference>
<feature type="region of interest" description="Disordered" evidence="1">
    <location>
        <begin position="277"/>
        <end position="311"/>
    </location>
</feature>
<keyword evidence="3" id="KW-1185">Reference proteome</keyword>
<dbReference type="Proteomes" id="UP000259157">
    <property type="component" value="Segment"/>
</dbReference>
<dbReference type="Pfam" id="PF14386">
    <property type="entry name" value="DUF4417"/>
    <property type="match status" value="1"/>
</dbReference>
<feature type="compositionally biased region" description="Polar residues" evidence="1">
    <location>
        <begin position="302"/>
        <end position="311"/>
    </location>
</feature>
<protein>
    <submittedName>
        <fullName evidence="2">Uncharacterized protein</fullName>
    </submittedName>
</protein>
<reference evidence="3" key="1">
    <citation type="submission" date="2018-06" db="EMBL/GenBank/DDBJ databases">
        <authorList>
            <person name="Zhirakovskaya E."/>
        </authorList>
    </citation>
    <scope>NUCLEOTIDE SEQUENCE [LARGE SCALE GENOMIC DNA]</scope>
</reference>
<name>A0A345L0H6_9CAUD</name>
<dbReference type="RefSeq" id="YP_010061790.1">
    <property type="nucleotide sequence ID" value="NC_054787.1"/>
</dbReference>
<evidence type="ECO:0000313" key="2">
    <source>
        <dbReference type="EMBL" id="AXH48778.1"/>
    </source>
</evidence>
<accession>A0A345L0H6</accession>
<evidence type="ECO:0000313" key="3">
    <source>
        <dbReference type="Proteomes" id="UP000259157"/>
    </source>
</evidence>
<dbReference type="GeneID" id="64871426"/>
<organism evidence="2 3">
    <name type="scientific">Mycobacterium phage Steamy</name>
    <dbReference type="NCBI Taxonomy" id="2250309"/>
    <lineage>
        <taxon>Viruses</taxon>
        <taxon>Duplodnaviria</taxon>
        <taxon>Heunggongvirae</taxon>
        <taxon>Uroviricota</taxon>
        <taxon>Caudoviricetes</taxon>
        <taxon>Pharaohvirus</taxon>
        <taxon>Pharaohvirus steamy</taxon>
    </lineage>
</organism>
<sequence>MITLIGTRSSPNWETQPAKMDVLNLRHTFETSSRWEIPDLRPTSFVPANLAAWNMPRHREYAAVSGGALHFFLDDYRFESVWSSPERLLPRVTAVGAALTPDFSLWRDMPTPAQLWNVYRSRWCGAYWQSQGVEVIPTACWAGPETFDFCFDGIPTESTVAITSMGIRASEIDRSLFRDGVKELISRTNPQLILAYGRLRHCDDIDLPEVREYPTFWDRRRKAVTPEWEDADHAVAPAPESARPKPARPREVQVLDPQVRQEVEALQALARDLARATAVPEQVESRPVEAPPAEWAAAVRQALSTSSSTPE</sequence>
<gene>
    <name evidence="2" type="primary">1</name>
    <name evidence="2" type="ORF">SEA_STEAMY_1</name>
</gene>
<proteinExistence type="predicted"/>
<dbReference type="EMBL" id="MH513984">
    <property type="protein sequence ID" value="AXH48778.1"/>
    <property type="molecule type" value="Genomic_DNA"/>
</dbReference>
<dbReference type="KEGG" id="vg:64871426"/>
<evidence type="ECO:0000256" key="1">
    <source>
        <dbReference type="SAM" id="MobiDB-lite"/>
    </source>
</evidence>